<dbReference type="Proteomes" id="UP000799438">
    <property type="component" value="Unassembled WGS sequence"/>
</dbReference>
<feature type="repeat" description="Pumilio" evidence="8">
    <location>
        <begin position="677"/>
        <end position="712"/>
    </location>
</feature>
<keyword evidence="12" id="KW-1185">Reference proteome</keyword>
<evidence type="ECO:0000256" key="5">
    <source>
        <dbReference type="ARBA" id="ARBA00024893"/>
    </source>
</evidence>
<sequence length="887" mass="98384">MVSGLVTRQTSNKAMSTLRDYAGVKSPDDERAPGASSLAQSYTNGKGWRGSIWGNGTLNSTFNSTARETPRTDTRGYRHSVSQEIEGKTGSGSLVASSESDHWSNQRTPWNVTEPAQPISQRRASSVSPVSQVQPSQAYVDTAQGASQRYSVSRGPIIGQSLAKSGPNAILDPTSGAFVTRQRPDDGYGDINRLMDYQPHQRSTDSAMRPWTDAQHLHSPTEDRRSVANSEYFSSSSAAPSRSGSLPPSRHGSDPVQYPQPNETFARFSQPVQAATGVGSRGHTASISAQGDGRFQERSDSFQGEVISPFGRMALDNKGSDQTMMIHRNSLSSAGQYSQVSHSAYPRQVLGDIPQNIASSEDIGASSFTPEGYPTQFPDQNAAFRNFQFANRGALTPNADFRSSPYYSTAGTPPAFDHLYPSRNDQNARAQPNGHSALLDRKLRNVQQEQQAFIHPGYQQMLAAQFRDFSSYPYGMHLGTMAPGFPMHMPAGMVPTLEVPKGPRDQDSGQGLRSAMLDEFKHNGRSKRYELKDIYDHICEFSGDQHGSRFIQQKLETANSDEKERVFKEIQPNAMQLMTDVFGNYVIQKFFEHGDQNQKKILANRMKGQVLSLSLQMYGCRVVQKALEHVLVDQQASMVKELEKNVLRCVKDQNGNHVIQKAIERVPAEHIQFIIDDFTGHVSSLSVHGYGCRVIQRMLEHCEDDARRAILTELHACASTLVSDQYGNYVTQHIIEHGDEDDRTKIIDYVTSQVLNFAKHKFASNVVEKCLVFGTDQQRHDIMMIICRRPERGESALMSLIKDGYGNYVVQKLLDTLNSQDYAIFMGSLCPEMASAKRVLTGNKQIQALEKKMHRFGKHDSMVPDVAQRNSLSPTSRSAEVSLSGAE</sequence>
<comment type="subcellular location">
    <subcellularLocation>
        <location evidence="1">Cytoplasm</location>
    </subcellularLocation>
</comment>
<feature type="domain" description="PUM-HD" evidence="10">
    <location>
        <begin position="512"/>
        <end position="853"/>
    </location>
</feature>
<dbReference type="GeneID" id="54299236"/>
<dbReference type="Gene3D" id="1.25.10.10">
    <property type="entry name" value="Leucine-rich Repeat Variant"/>
    <property type="match status" value="1"/>
</dbReference>
<evidence type="ECO:0000256" key="9">
    <source>
        <dbReference type="SAM" id="MobiDB-lite"/>
    </source>
</evidence>
<dbReference type="GO" id="GO:0003730">
    <property type="term" value="F:mRNA 3'-UTR binding"/>
    <property type="evidence" value="ECO:0007669"/>
    <property type="project" value="TreeGrafter"/>
</dbReference>
<dbReference type="InterPro" id="IPR011989">
    <property type="entry name" value="ARM-like"/>
</dbReference>
<feature type="repeat" description="Pumilio" evidence="8">
    <location>
        <begin position="749"/>
        <end position="784"/>
    </location>
</feature>
<dbReference type="PANTHER" id="PTHR12537">
    <property type="entry name" value="RNA BINDING PROTEIN PUMILIO-RELATED"/>
    <property type="match status" value="1"/>
</dbReference>
<dbReference type="InterPro" id="IPR033712">
    <property type="entry name" value="Pumilio_RNA-bd"/>
</dbReference>
<gene>
    <name evidence="11" type="ORF">K452DRAFT_294757</name>
</gene>
<dbReference type="RefSeq" id="XP_033401865.1">
    <property type="nucleotide sequence ID" value="XM_033541739.1"/>
</dbReference>
<accession>A0A6A6BRQ7</accession>
<keyword evidence="4" id="KW-0694">RNA-binding</keyword>
<dbReference type="AlphaFoldDB" id="A0A6A6BRQ7"/>
<dbReference type="SMART" id="SM00025">
    <property type="entry name" value="Pumilio"/>
    <property type="match status" value="8"/>
</dbReference>
<evidence type="ECO:0000256" key="7">
    <source>
        <dbReference type="ARBA" id="ARBA00081811"/>
    </source>
</evidence>
<evidence type="ECO:0000256" key="2">
    <source>
        <dbReference type="ARBA" id="ARBA00022490"/>
    </source>
</evidence>
<name>A0A6A6BRQ7_9PEZI</name>
<feature type="compositionally biased region" description="Basic and acidic residues" evidence="9">
    <location>
        <begin position="215"/>
        <end position="226"/>
    </location>
</feature>
<proteinExistence type="inferred from homology"/>
<evidence type="ECO:0000259" key="10">
    <source>
        <dbReference type="PROSITE" id="PS50303"/>
    </source>
</evidence>
<dbReference type="GO" id="GO:0000288">
    <property type="term" value="P:nuclear-transcribed mRNA catabolic process, deadenylation-dependent decay"/>
    <property type="evidence" value="ECO:0007669"/>
    <property type="project" value="TreeGrafter"/>
</dbReference>
<feature type="compositionally biased region" description="Polar residues" evidence="9">
    <location>
        <begin position="54"/>
        <end position="67"/>
    </location>
</feature>
<dbReference type="GO" id="GO:0005737">
    <property type="term" value="C:cytoplasm"/>
    <property type="evidence" value="ECO:0007669"/>
    <property type="project" value="UniProtKB-SubCell"/>
</dbReference>
<evidence type="ECO:0000256" key="4">
    <source>
        <dbReference type="ARBA" id="ARBA00022884"/>
    </source>
</evidence>
<feature type="compositionally biased region" description="Low complexity" evidence="9">
    <location>
        <begin position="120"/>
        <end position="133"/>
    </location>
</feature>
<comment type="similarity">
    <text evidence="6">Belongs to the PUF3 family.</text>
</comment>
<dbReference type="CDD" id="cd07920">
    <property type="entry name" value="Pumilio"/>
    <property type="match status" value="1"/>
</dbReference>
<dbReference type="Pfam" id="PF00806">
    <property type="entry name" value="PUF"/>
    <property type="match status" value="8"/>
</dbReference>
<dbReference type="PANTHER" id="PTHR12537:SF12">
    <property type="entry name" value="MATERNAL PROTEIN PUMILIO"/>
    <property type="match status" value="1"/>
</dbReference>
<dbReference type="InterPro" id="IPR001313">
    <property type="entry name" value="Pumilio_RNA-bd_rpt"/>
</dbReference>
<feature type="region of interest" description="Disordered" evidence="9">
    <location>
        <begin position="859"/>
        <end position="887"/>
    </location>
</feature>
<dbReference type="PROSITE" id="PS50303">
    <property type="entry name" value="PUM_HD"/>
    <property type="match status" value="1"/>
</dbReference>
<organism evidence="11 12">
    <name type="scientific">Aplosporella prunicola CBS 121167</name>
    <dbReference type="NCBI Taxonomy" id="1176127"/>
    <lineage>
        <taxon>Eukaryota</taxon>
        <taxon>Fungi</taxon>
        <taxon>Dikarya</taxon>
        <taxon>Ascomycota</taxon>
        <taxon>Pezizomycotina</taxon>
        <taxon>Dothideomycetes</taxon>
        <taxon>Dothideomycetes incertae sedis</taxon>
        <taxon>Botryosphaeriales</taxon>
        <taxon>Aplosporellaceae</taxon>
        <taxon>Aplosporella</taxon>
    </lineage>
</organism>
<evidence type="ECO:0000256" key="3">
    <source>
        <dbReference type="ARBA" id="ARBA00022737"/>
    </source>
</evidence>
<comment type="function">
    <text evidence="5">RNA-binding nucleolar protein required for pre-rRNA processing. Involved in production of 18S rRNA and assembly of small ribosomal subunit.</text>
</comment>
<feature type="compositionally biased region" description="Low complexity" evidence="9">
    <location>
        <begin position="227"/>
        <end position="249"/>
    </location>
</feature>
<feature type="repeat" description="Pumilio" evidence="8">
    <location>
        <begin position="791"/>
        <end position="827"/>
    </location>
</feature>
<feature type="compositionally biased region" description="Polar residues" evidence="9">
    <location>
        <begin position="868"/>
        <end position="881"/>
    </location>
</feature>
<protein>
    <recommendedName>
        <fullName evidence="7">Pumilio homology domain family member 3</fullName>
    </recommendedName>
</protein>
<dbReference type="InterPro" id="IPR016024">
    <property type="entry name" value="ARM-type_fold"/>
</dbReference>
<keyword evidence="2" id="KW-0963">Cytoplasm</keyword>
<dbReference type="InterPro" id="IPR033133">
    <property type="entry name" value="PUM-HD"/>
</dbReference>
<dbReference type="OrthoDB" id="668540at2759"/>
<evidence type="ECO:0000313" key="11">
    <source>
        <dbReference type="EMBL" id="KAF2146153.1"/>
    </source>
</evidence>
<evidence type="ECO:0000256" key="8">
    <source>
        <dbReference type="PROSITE-ProRule" id="PRU00317"/>
    </source>
</evidence>
<evidence type="ECO:0000256" key="1">
    <source>
        <dbReference type="ARBA" id="ARBA00004496"/>
    </source>
</evidence>
<feature type="repeat" description="Pumilio" evidence="8">
    <location>
        <begin position="641"/>
        <end position="676"/>
    </location>
</feature>
<evidence type="ECO:0000256" key="6">
    <source>
        <dbReference type="ARBA" id="ARBA00060736"/>
    </source>
</evidence>
<feature type="region of interest" description="Disordered" evidence="9">
    <location>
        <begin position="1"/>
        <end position="133"/>
    </location>
</feature>
<feature type="region of interest" description="Disordered" evidence="9">
    <location>
        <begin position="173"/>
        <end position="300"/>
    </location>
</feature>
<keyword evidence="3" id="KW-0677">Repeat</keyword>
<reference evidence="11" key="1">
    <citation type="journal article" date="2020" name="Stud. Mycol.">
        <title>101 Dothideomycetes genomes: a test case for predicting lifestyles and emergence of pathogens.</title>
        <authorList>
            <person name="Haridas S."/>
            <person name="Albert R."/>
            <person name="Binder M."/>
            <person name="Bloem J."/>
            <person name="Labutti K."/>
            <person name="Salamov A."/>
            <person name="Andreopoulos B."/>
            <person name="Baker S."/>
            <person name="Barry K."/>
            <person name="Bills G."/>
            <person name="Bluhm B."/>
            <person name="Cannon C."/>
            <person name="Castanera R."/>
            <person name="Culley D."/>
            <person name="Daum C."/>
            <person name="Ezra D."/>
            <person name="Gonzalez J."/>
            <person name="Henrissat B."/>
            <person name="Kuo A."/>
            <person name="Liang C."/>
            <person name="Lipzen A."/>
            <person name="Lutzoni F."/>
            <person name="Magnuson J."/>
            <person name="Mondo S."/>
            <person name="Nolan M."/>
            <person name="Ohm R."/>
            <person name="Pangilinan J."/>
            <person name="Park H.-J."/>
            <person name="Ramirez L."/>
            <person name="Alfaro M."/>
            <person name="Sun H."/>
            <person name="Tritt A."/>
            <person name="Yoshinaga Y."/>
            <person name="Zwiers L.-H."/>
            <person name="Turgeon B."/>
            <person name="Goodwin S."/>
            <person name="Spatafora J."/>
            <person name="Crous P."/>
            <person name="Grigoriev I."/>
        </authorList>
    </citation>
    <scope>NUCLEOTIDE SEQUENCE</scope>
    <source>
        <strain evidence="11">CBS 121167</strain>
    </source>
</reference>
<dbReference type="EMBL" id="ML995476">
    <property type="protein sequence ID" value="KAF2146153.1"/>
    <property type="molecule type" value="Genomic_DNA"/>
</dbReference>
<dbReference type="FunFam" id="1.25.10.10:FF:000004">
    <property type="entry name" value="Pumilio homolog 1 isoform 2"/>
    <property type="match status" value="1"/>
</dbReference>
<feature type="repeat" description="Pumilio" evidence="8">
    <location>
        <begin position="569"/>
        <end position="604"/>
    </location>
</feature>
<feature type="repeat" description="Pumilio" evidence="8">
    <location>
        <begin position="533"/>
        <end position="568"/>
    </location>
</feature>
<dbReference type="PROSITE" id="PS50302">
    <property type="entry name" value="PUM"/>
    <property type="match status" value="8"/>
</dbReference>
<dbReference type="SUPFAM" id="SSF48371">
    <property type="entry name" value="ARM repeat"/>
    <property type="match status" value="1"/>
</dbReference>
<feature type="repeat" description="Pumilio" evidence="8">
    <location>
        <begin position="605"/>
        <end position="640"/>
    </location>
</feature>
<feature type="repeat" description="Pumilio" evidence="8">
    <location>
        <begin position="713"/>
        <end position="748"/>
    </location>
</feature>
<evidence type="ECO:0000313" key="12">
    <source>
        <dbReference type="Proteomes" id="UP000799438"/>
    </source>
</evidence>
<feature type="compositionally biased region" description="Polar residues" evidence="9">
    <location>
        <begin position="1"/>
        <end position="15"/>
    </location>
</feature>